<name>A0A4Z2FQY0_9TELE</name>
<keyword evidence="3" id="KW-1185">Reference proteome</keyword>
<dbReference type="AlphaFoldDB" id="A0A4Z2FQY0"/>
<dbReference type="EMBL" id="SRLO01000954">
    <property type="protein sequence ID" value="TNN43646.1"/>
    <property type="molecule type" value="Genomic_DNA"/>
</dbReference>
<evidence type="ECO:0000313" key="3">
    <source>
        <dbReference type="Proteomes" id="UP000314294"/>
    </source>
</evidence>
<comment type="caution">
    <text evidence="2">The sequence shown here is derived from an EMBL/GenBank/DDBJ whole genome shotgun (WGS) entry which is preliminary data.</text>
</comment>
<reference evidence="2 3" key="1">
    <citation type="submission" date="2019-03" db="EMBL/GenBank/DDBJ databases">
        <title>First draft genome of Liparis tanakae, snailfish: a comprehensive survey of snailfish specific genes.</title>
        <authorList>
            <person name="Kim W."/>
            <person name="Song I."/>
            <person name="Jeong J.-H."/>
            <person name="Kim D."/>
            <person name="Kim S."/>
            <person name="Ryu S."/>
            <person name="Song J.Y."/>
            <person name="Lee S.K."/>
        </authorList>
    </citation>
    <scope>NUCLEOTIDE SEQUENCE [LARGE SCALE GENOMIC DNA]</scope>
    <source>
        <tissue evidence="2">Muscle</tissue>
    </source>
</reference>
<proteinExistence type="predicted"/>
<evidence type="ECO:0000313" key="2">
    <source>
        <dbReference type="EMBL" id="TNN43646.1"/>
    </source>
</evidence>
<feature type="compositionally biased region" description="Basic and acidic residues" evidence="1">
    <location>
        <begin position="44"/>
        <end position="66"/>
    </location>
</feature>
<evidence type="ECO:0000256" key="1">
    <source>
        <dbReference type="SAM" id="MobiDB-lite"/>
    </source>
</evidence>
<gene>
    <name evidence="2" type="ORF">EYF80_046180</name>
</gene>
<dbReference type="Proteomes" id="UP000314294">
    <property type="component" value="Unassembled WGS sequence"/>
</dbReference>
<organism evidence="2 3">
    <name type="scientific">Liparis tanakae</name>
    <name type="common">Tanaka's snailfish</name>
    <dbReference type="NCBI Taxonomy" id="230148"/>
    <lineage>
        <taxon>Eukaryota</taxon>
        <taxon>Metazoa</taxon>
        <taxon>Chordata</taxon>
        <taxon>Craniata</taxon>
        <taxon>Vertebrata</taxon>
        <taxon>Euteleostomi</taxon>
        <taxon>Actinopterygii</taxon>
        <taxon>Neopterygii</taxon>
        <taxon>Teleostei</taxon>
        <taxon>Neoteleostei</taxon>
        <taxon>Acanthomorphata</taxon>
        <taxon>Eupercaria</taxon>
        <taxon>Perciformes</taxon>
        <taxon>Cottioidei</taxon>
        <taxon>Cottales</taxon>
        <taxon>Liparidae</taxon>
        <taxon>Liparis</taxon>
    </lineage>
</organism>
<feature type="region of interest" description="Disordered" evidence="1">
    <location>
        <begin position="27"/>
        <end position="66"/>
    </location>
</feature>
<accession>A0A4Z2FQY0</accession>
<sequence length="66" mass="7390">MYYKCTIKPTDSPWGNVHATFMLTEYKSQKGDGGRGKTNVLPQDKQREGRMRGEREGGRGGKEGGR</sequence>
<protein>
    <submittedName>
        <fullName evidence="2">Uncharacterized protein</fullName>
    </submittedName>
</protein>